<gene>
    <name evidence="1" type="primary">hbp_1</name>
    <name evidence="1" type="ORF">NCTC9075_00302</name>
</gene>
<dbReference type="SUPFAM" id="SSF51126">
    <property type="entry name" value="Pectin lyase-like"/>
    <property type="match status" value="1"/>
</dbReference>
<dbReference type="InterPro" id="IPR011050">
    <property type="entry name" value="Pectin_lyase_fold/virulence"/>
</dbReference>
<accession>A0A377JXT3</accession>
<evidence type="ECO:0000313" key="2">
    <source>
        <dbReference type="Proteomes" id="UP000254181"/>
    </source>
</evidence>
<name>A0A377JXT3_ECOLX</name>
<dbReference type="GO" id="GO:0016787">
    <property type="term" value="F:hydrolase activity"/>
    <property type="evidence" value="ECO:0007669"/>
    <property type="project" value="UniProtKB-KW"/>
</dbReference>
<organism evidence="1 2">
    <name type="scientific">Escherichia coli</name>
    <dbReference type="NCBI Taxonomy" id="562"/>
    <lineage>
        <taxon>Bacteria</taxon>
        <taxon>Pseudomonadati</taxon>
        <taxon>Pseudomonadota</taxon>
        <taxon>Gammaproteobacteria</taxon>
        <taxon>Enterobacterales</taxon>
        <taxon>Enterobacteriaceae</taxon>
        <taxon>Escherichia</taxon>
    </lineage>
</organism>
<dbReference type="InterPro" id="IPR012332">
    <property type="entry name" value="Autotransporter_pectin_lyase_C"/>
</dbReference>
<dbReference type="AlphaFoldDB" id="A0A377JXT3"/>
<dbReference type="EC" id="3.4.21.-" evidence="1"/>
<dbReference type="EMBL" id="UGEM01000004">
    <property type="protein sequence ID" value="STP16899.1"/>
    <property type="molecule type" value="Genomic_DNA"/>
</dbReference>
<dbReference type="Proteomes" id="UP000254181">
    <property type="component" value="Unassembled WGS sequence"/>
</dbReference>
<reference evidence="1 2" key="1">
    <citation type="submission" date="2018-06" db="EMBL/GenBank/DDBJ databases">
        <authorList>
            <consortium name="Pathogen Informatics"/>
            <person name="Doyle S."/>
        </authorList>
    </citation>
    <scope>NUCLEOTIDE SEQUENCE [LARGE SCALE GENOMIC DNA]</scope>
    <source>
        <strain evidence="1 2">NCTC9075</strain>
    </source>
</reference>
<keyword evidence="1" id="KW-0378">Hydrolase</keyword>
<protein>
    <submittedName>
        <fullName evidence="1">Outer membrane autotransporter</fullName>
        <ecNumber evidence="1">3.4.21.-</ecNumber>
    </submittedName>
</protein>
<evidence type="ECO:0000313" key="1">
    <source>
        <dbReference type="EMBL" id="STP16899.1"/>
    </source>
</evidence>
<dbReference type="Gene3D" id="2.160.20.20">
    <property type="match status" value="1"/>
</dbReference>
<sequence length="257" mass="27487">MKRKYRLFRNKVNQKRQRTQIKSTFYGNVSLTNNSTLNINEFFTGGINSTDSTINISSPGATISEYSTLTRSALTVTDNAQLTSKAGLLSDDNVVLGSGATLSLLNEQSTMPAFYSAAAWDLQGSGSTLNVGSGTMMSGDITAGSKATINIGVSTNQGSPLGIYYSGDIKAPGANVSIDQTLWKLNSSSQMQNLALSNSQLVMTTDGKTSSNITVLDKLIAENNILYVKPTRPLNEMSVGDIPLITAKKWNQQYSGV</sequence>
<proteinExistence type="predicted"/>